<evidence type="ECO:0000313" key="1">
    <source>
        <dbReference type="EMBL" id="GLW89841.1"/>
    </source>
</evidence>
<sequence>MATSTGLAEAARQFLRRVVWRERDSVAPEPIVVVLGPRGAGKSAALTAVSRECGGTVVHAQLDFGDEQLDDPIAAVASVAFLLMRDWTNLRVKPTFHRLGLALLALNEPLDHDRRTAEEQIQQRITEYASRTRTGKAGRGGANLLFSVADVATAVNGISNEVSQITQQAKPVIGALVRGLAGLSLRKAKRWHSAVPEAEAATAVDWLIRLSTHDRGQALVHMIKALLADIDAFDRQHRAARGRCGCLVPAGQAAEHDHAWVLLLDHAHTDVARRFLAGLVTARRERVDEAPDSRSGRDPLLVVSAASEWSSDWAAWCEPWYSGTQAAGRPTIPLWSQASREGWLAHVAGAEDPHWYPVWLDTPVDRRLLGSPGLTGTGARELVSRLAAGHPLAEIQLRAQIAELSAEREHAPNQVLTDTVDGEAPLWERTLRATPPDDLIPPSRPWAEIPVAVAFAAHLDGRARAGDDLSPEVFKEAARTLRGLRRHLWISTFSAPQSPLWGIGQDPTQPHPAVLHPWLARCLMTGLAQESGSSDLWDELFTTAHAARTKPGVGDDLYRDLALGKFDDVVQSLVTQFDQIDHGAWVRLLDAATSAPRRRPEPIDEAYRRLIPEHQPGRGPIEVAVSNLTALLWLLRDPYTAAEARWHARVRGDFSRLISNSGRADISALEAAARRF</sequence>
<accession>A0A9W6V8C3</accession>
<keyword evidence="2" id="KW-1185">Reference proteome</keyword>
<dbReference type="RefSeq" id="WP_285607353.1">
    <property type="nucleotide sequence ID" value="NZ_BSSD01000001.1"/>
</dbReference>
<proteinExistence type="predicted"/>
<reference evidence="1" key="1">
    <citation type="submission" date="2023-02" db="EMBL/GenBank/DDBJ databases">
        <title>Actinokineospora globicatena NBRC 15670.</title>
        <authorList>
            <person name="Ichikawa N."/>
            <person name="Sato H."/>
            <person name="Tonouchi N."/>
        </authorList>
    </citation>
    <scope>NUCLEOTIDE SEQUENCE</scope>
    <source>
        <strain evidence="1">NBRC 15670</strain>
    </source>
</reference>
<dbReference type="Proteomes" id="UP001165042">
    <property type="component" value="Unassembled WGS sequence"/>
</dbReference>
<gene>
    <name evidence="1" type="ORF">Aglo03_06570</name>
</gene>
<name>A0A9W6V8C3_9PSEU</name>
<dbReference type="EMBL" id="BSSD01000001">
    <property type="protein sequence ID" value="GLW89841.1"/>
    <property type="molecule type" value="Genomic_DNA"/>
</dbReference>
<comment type="caution">
    <text evidence="1">The sequence shown here is derived from an EMBL/GenBank/DDBJ whole genome shotgun (WGS) entry which is preliminary data.</text>
</comment>
<dbReference type="AlphaFoldDB" id="A0A9W6V8C3"/>
<evidence type="ECO:0000313" key="2">
    <source>
        <dbReference type="Proteomes" id="UP001165042"/>
    </source>
</evidence>
<organism evidence="1 2">
    <name type="scientific">Actinokineospora globicatena</name>
    <dbReference type="NCBI Taxonomy" id="103729"/>
    <lineage>
        <taxon>Bacteria</taxon>
        <taxon>Bacillati</taxon>
        <taxon>Actinomycetota</taxon>
        <taxon>Actinomycetes</taxon>
        <taxon>Pseudonocardiales</taxon>
        <taxon>Pseudonocardiaceae</taxon>
        <taxon>Actinokineospora</taxon>
    </lineage>
</organism>
<protein>
    <submittedName>
        <fullName evidence="1">Uncharacterized protein</fullName>
    </submittedName>
</protein>